<dbReference type="EMBL" id="CP001991">
    <property type="protein sequence ID" value="ADE19918.1"/>
    <property type="molecule type" value="Genomic_DNA"/>
</dbReference>
<reference evidence="14" key="1">
    <citation type="submission" date="2010-03" db="EMBL/GenBank/DDBJ databases">
        <title>The complete genome of Mycoplasma crocodyli MP145.</title>
        <authorList>
            <person name="Glass J.I."/>
            <person name="Durkin A.S."/>
            <person name="Hostetler J."/>
            <person name="Jackson J."/>
            <person name="Johnson J."/>
            <person name="May M.A."/>
            <person name="Paralanov V."/>
            <person name="Radune D."/>
            <person name="Szczypinski B."/>
            <person name="Brown D.R."/>
        </authorList>
    </citation>
    <scope>NUCLEOTIDE SEQUENCE [LARGE SCALE GENOMIC DNA]</scope>
    <source>
        <strain evidence="14">ATCC 51981 / MP145</strain>
    </source>
</reference>
<dbReference type="SUPFAM" id="SSF52113">
    <property type="entry name" value="BRCT domain"/>
    <property type="match status" value="1"/>
</dbReference>
<feature type="active site" description="N6-AMP-lysine intermediate" evidence="11">
    <location>
        <position position="115"/>
    </location>
</feature>
<dbReference type="EC" id="6.5.1.2" evidence="11"/>
<feature type="binding site" evidence="11">
    <location>
        <position position="286"/>
    </location>
    <ligand>
        <name>NAD(+)</name>
        <dbReference type="ChEBI" id="CHEBI:57540"/>
    </ligand>
</feature>
<dbReference type="InterPro" id="IPR010994">
    <property type="entry name" value="RuvA_2-like"/>
</dbReference>
<keyword evidence="8 11" id="KW-0520">NAD</keyword>
<comment type="function">
    <text evidence="1 11">DNA ligase that catalyzes the formation of phosphodiester linkages between 5'-phosphoryl and 3'-hydroxyl groups in double-stranded DNA using NAD as a coenzyme and as the energy source for the reaction. It is essential for DNA replication and repair of damaged DNA.</text>
</comment>
<dbReference type="NCBIfam" id="NF005932">
    <property type="entry name" value="PRK07956.1"/>
    <property type="match status" value="1"/>
</dbReference>
<dbReference type="Gene3D" id="1.10.150.20">
    <property type="entry name" value="5' to 3' exonuclease, C-terminal subdomain"/>
    <property type="match status" value="2"/>
</dbReference>
<dbReference type="InterPro" id="IPR018239">
    <property type="entry name" value="DNA_ligase_AS"/>
</dbReference>
<dbReference type="OrthoDB" id="9759736at2"/>
<dbReference type="RefSeq" id="WP_013054694.1">
    <property type="nucleotide sequence ID" value="NC_014014.1"/>
</dbReference>
<dbReference type="SMART" id="SM00292">
    <property type="entry name" value="BRCT"/>
    <property type="match status" value="1"/>
</dbReference>
<dbReference type="Pfam" id="PF01653">
    <property type="entry name" value="DNA_ligase_aden"/>
    <property type="match status" value="1"/>
</dbReference>
<evidence type="ECO:0000259" key="12">
    <source>
        <dbReference type="PROSITE" id="PS50172"/>
    </source>
</evidence>
<evidence type="ECO:0000256" key="9">
    <source>
        <dbReference type="ARBA" id="ARBA00023204"/>
    </source>
</evidence>
<feature type="binding site" evidence="11">
    <location>
        <position position="401"/>
    </location>
    <ligand>
        <name>Zn(2+)</name>
        <dbReference type="ChEBI" id="CHEBI:29105"/>
    </ligand>
</feature>
<proteinExistence type="inferred from homology"/>
<dbReference type="SUPFAM" id="SSF50249">
    <property type="entry name" value="Nucleic acid-binding proteins"/>
    <property type="match status" value="1"/>
</dbReference>
<keyword evidence="5 11" id="KW-0227">DNA damage</keyword>
<dbReference type="GO" id="GO:0046872">
    <property type="term" value="F:metal ion binding"/>
    <property type="evidence" value="ECO:0007669"/>
    <property type="project" value="UniProtKB-KW"/>
</dbReference>
<dbReference type="InterPro" id="IPR003583">
    <property type="entry name" value="Hlx-hairpin-Hlx_DNA-bd_motif"/>
</dbReference>
<feature type="binding site" evidence="11">
    <location>
        <begin position="82"/>
        <end position="83"/>
    </location>
    <ligand>
        <name>NAD(+)</name>
        <dbReference type="ChEBI" id="CHEBI:57540"/>
    </ligand>
</feature>
<dbReference type="AlphaFoldDB" id="D5E675"/>
<evidence type="ECO:0000256" key="3">
    <source>
        <dbReference type="ARBA" id="ARBA00022705"/>
    </source>
</evidence>
<dbReference type="InterPro" id="IPR013839">
    <property type="entry name" value="DNAligase_adenylation"/>
</dbReference>
<dbReference type="Pfam" id="PF12826">
    <property type="entry name" value="HHH_2"/>
    <property type="match status" value="1"/>
</dbReference>
<dbReference type="Gene3D" id="3.30.470.30">
    <property type="entry name" value="DNA ligase/mRNA capping enzyme"/>
    <property type="match status" value="1"/>
</dbReference>
<evidence type="ECO:0000256" key="6">
    <source>
        <dbReference type="ARBA" id="ARBA00022833"/>
    </source>
</evidence>
<keyword evidence="4 11" id="KW-0479">Metal-binding</keyword>
<comment type="cofactor">
    <cofactor evidence="11">
        <name>Mg(2+)</name>
        <dbReference type="ChEBI" id="CHEBI:18420"/>
    </cofactor>
    <cofactor evidence="11">
        <name>Mn(2+)</name>
        <dbReference type="ChEBI" id="CHEBI:29035"/>
    </cofactor>
</comment>
<dbReference type="SMART" id="SM00532">
    <property type="entry name" value="LIGANc"/>
    <property type="match status" value="1"/>
</dbReference>
<dbReference type="PROSITE" id="PS50172">
    <property type="entry name" value="BRCT"/>
    <property type="match status" value="1"/>
</dbReference>
<dbReference type="InterPro" id="IPR012340">
    <property type="entry name" value="NA-bd_OB-fold"/>
</dbReference>
<keyword evidence="9 11" id="KW-0234">DNA repair</keyword>
<evidence type="ECO:0000256" key="4">
    <source>
        <dbReference type="ARBA" id="ARBA00022723"/>
    </source>
</evidence>
<dbReference type="Gene3D" id="1.10.287.610">
    <property type="entry name" value="Helix hairpin bin"/>
    <property type="match status" value="1"/>
</dbReference>
<evidence type="ECO:0000256" key="10">
    <source>
        <dbReference type="ARBA" id="ARBA00034005"/>
    </source>
</evidence>
<feature type="binding site" evidence="11">
    <location>
        <position position="404"/>
    </location>
    <ligand>
        <name>Zn(2+)</name>
        <dbReference type="ChEBI" id="CHEBI:29105"/>
    </ligand>
</feature>
<dbReference type="STRING" id="512564.MCRO_0663"/>
<dbReference type="PIRSF" id="PIRSF001604">
    <property type="entry name" value="LigA"/>
    <property type="match status" value="1"/>
</dbReference>
<sequence length="657" mass="75183">MNQKVIDKYQELIAKIKQYNNEYYNLDQPSVSDAEYDALYKELLEIEKQNPKIINQDSPSQIIGGFASSKFSKYTHQKLMLSLDKATHFDEITKFYNDIFKVIKTDNKGFFLEPKVDGLSISLHYENGILQRAVTRGDGLVGEDVSENVLQIKEVKHKIAYKKPIEIRGEIYLSKENFNKLNKKIEDQGLKSFANPRNAASGTLRQLDKNIVRERNLGIVLYELVDPLVHKITSQDQSISFINQLGFPTQKNNKLLYELDDILNYIEEFGEIKNNLDYDCDGLVIKYNDIEQWKLLGFTSKFPKYAIAYKYQVEEAITRINKISISTGRTGKINYLAHVEPVELNQSIVSKATLHNYNYIEELNLNIGDDVVIIKAGEIIPKVRELKQKKSIGVFPKLINCLSCKSKLEYIDDNLEQYCLNKNCQEKIINSLIYFASKPCLDIKGMGDKVVKILYENGLVLEIKDFFELHNKRDKMLQLPSFKEKKVDNLINAIETIKKAQLHKVIIALGMKNIGTRSSKLISTKINKLSDLLTYNIDELENIDDIGPKSIASIKEFLSEDKNKELITFLDNYFIQVNDSSIGNKLVNLSFSITGTLLKPRDYFVDLIEKNGGQFHKLPTSKTNYLIVGENPGSAKINKAKILGTQVITIDEFEKMI</sequence>
<feature type="binding site" evidence="11">
    <location>
        <position position="419"/>
    </location>
    <ligand>
        <name>Zn(2+)</name>
        <dbReference type="ChEBI" id="CHEBI:29105"/>
    </ligand>
</feature>
<dbReference type="SUPFAM" id="SSF47781">
    <property type="entry name" value="RuvA domain 2-like"/>
    <property type="match status" value="1"/>
</dbReference>
<keyword evidence="11" id="KW-0464">Manganese</keyword>
<dbReference type="InterPro" id="IPR001679">
    <property type="entry name" value="DNA_ligase"/>
</dbReference>
<accession>D5E675</accession>
<evidence type="ECO:0000313" key="14">
    <source>
        <dbReference type="Proteomes" id="UP000001845"/>
    </source>
</evidence>
<feature type="binding site" evidence="11">
    <location>
        <position position="113"/>
    </location>
    <ligand>
        <name>NAD(+)</name>
        <dbReference type="ChEBI" id="CHEBI:57540"/>
    </ligand>
</feature>
<feature type="binding site" evidence="11">
    <location>
        <begin position="33"/>
        <end position="37"/>
    </location>
    <ligand>
        <name>NAD(+)</name>
        <dbReference type="ChEBI" id="CHEBI:57540"/>
    </ligand>
</feature>
<dbReference type="NCBIfam" id="TIGR00575">
    <property type="entry name" value="dnlj"/>
    <property type="match status" value="1"/>
</dbReference>
<dbReference type="InterPro" id="IPR013840">
    <property type="entry name" value="DNAligase_N"/>
</dbReference>
<dbReference type="CDD" id="cd00114">
    <property type="entry name" value="LIGANc"/>
    <property type="match status" value="1"/>
</dbReference>
<dbReference type="GO" id="GO:0006281">
    <property type="term" value="P:DNA repair"/>
    <property type="evidence" value="ECO:0007669"/>
    <property type="project" value="UniProtKB-KW"/>
</dbReference>
<dbReference type="PROSITE" id="PS01055">
    <property type="entry name" value="DNA_LIGASE_N1"/>
    <property type="match status" value="1"/>
</dbReference>
<keyword evidence="3 11" id="KW-0235">DNA replication</keyword>
<dbReference type="InterPro" id="IPR036420">
    <property type="entry name" value="BRCT_dom_sf"/>
</dbReference>
<evidence type="ECO:0000256" key="2">
    <source>
        <dbReference type="ARBA" id="ARBA00022598"/>
    </source>
</evidence>
<dbReference type="Pfam" id="PF14520">
    <property type="entry name" value="HHH_5"/>
    <property type="match status" value="1"/>
</dbReference>
<dbReference type="CDD" id="cd17748">
    <property type="entry name" value="BRCT_DNA_ligase_like"/>
    <property type="match status" value="1"/>
</dbReference>
<evidence type="ECO:0000256" key="7">
    <source>
        <dbReference type="ARBA" id="ARBA00022842"/>
    </source>
</evidence>
<evidence type="ECO:0000256" key="8">
    <source>
        <dbReference type="ARBA" id="ARBA00023027"/>
    </source>
</evidence>
<reference evidence="13 14" key="3">
    <citation type="journal article" date="2011" name="J. Bacteriol.">
        <title>Genome sequences of Mycoplasma alligatoris A21JP2T and Mycoplasma crocodyli MP145T.</title>
        <authorList>
            <person name="Brown D.R."/>
            <person name="Farmerie W.G."/>
            <person name="May M."/>
            <person name="Benders G.A."/>
            <person name="Durkin A.S."/>
            <person name="Hlavinka K."/>
            <person name="Hostetler J."/>
            <person name="Jackson J."/>
            <person name="Johnson J."/>
            <person name="Miller R.H."/>
            <person name="Paralanov V."/>
            <person name="Radune D."/>
            <person name="Szczypinski B."/>
            <person name="Glass J.I."/>
        </authorList>
    </citation>
    <scope>NUCLEOTIDE SEQUENCE [LARGE SCALE GENOMIC DNA]</scope>
    <source>
        <strain evidence="14">ATCC 51981 / MP145</strain>
    </source>
</reference>
<feature type="binding site" evidence="11">
    <location>
        <position position="310"/>
    </location>
    <ligand>
        <name>NAD(+)</name>
        <dbReference type="ChEBI" id="CHEBI:57540"/>
    </ligand>
</feature>
<dbReference type="HAMAP" id="MF_01588">
    <property type="entry name" value="DNA_ligase_A"/>
    <property type="match status" value="1"/>
</dbReference>
<dbReference type="Pfam" id="PF03120">
    <property type="entry name" value="OB_DNA_ligase"/>
    <property type="match status" value="1"/>
</dbReference>
<reference key="2">
    <citation type="submission" date="2010-03" db="EMBL/GenBank/DDBJ databases">
        <authorList>
            <person name="Ma Z."/>
            <person name="Wang X."/>
            <person name="Liu H."/>
        </authorList>
    </citation>
    <scope>NUCLEOTIDE SEQUENCE</scope>
    <source>
        <strain>MP145</strain>
    </source>
</reference>
<feature type="binding site" evidence="11">
    <location>
        <position position="424"/>
    </location>
    <ligand>
        <name>Zn(2+)</name>
        <dbReference type="ChEBI" id="CHEBI:29105"/>
    </ligand>
</feature>
<dbReference type="Gene3D" id="2.40.50.140">
    <property type="entry name" value="Nucleic acid-binding proteins"/>
    <property type="match status" value="1"/>
</dbReference>
<dbReference type="InterPro" id="IPR041663">
    <property type="entry name" value="DisA/LigA_HHH"/>
</dbReference>
<dbReference type="InterPro" id="IPR004150">
    <property type="entry name" value="NAD_DNA_ligase_OB"/>
</dbReference>
<evidence type="ECO:0000256" key="5">
    <source>
        <dbReference type="ARBA" id="ARBA00022763"/>
    </source>
</evidence>
<gene>
    <name evidence="11 13" type="primary">ligA</name>
    <name evidence="13" type="ordered locus">MCRO_0663</name>
</gene>
<protein>
    <recommendedName>
        <fullName evidence="11">DNA ligase</fullName>
        <ecNumber evidence="11">6.5.1.2</ecNumber>
    </recommendedName>
    <alternativeName>
        <fullName evidence="11">Polydeoxyribonucleotide synthase [NAD(+)]</fullName>
    </alternativeName>
</protein>
<dbReference type="SMART" id="SM00278">
    <property type="entry name" value="HhH1"/>
    <property type="match status" value="3"/>
</dbReference>
<evidence type="ECO:0000313" key="13">
    <source>
        <dbReference type="EMBL" id="ADE19918.1"/>
    </source>
</evidence>
<dbReference type="GO" id="GO:0003677">
    <property type="term" value="F:DNA binding"/>
    <property type="evidence" value="ECO:0007669"/>
    <property type="project" value="InterPro"/>
</dbReference>
<dbReference type="InterPro" id="IPR001357">
    <property type="entry name" value="BRCT_dom"/>
</dbReference>
<dbReference type="GO" id="GO:0003911">
    <property type="term" value="F:DNA ligase (NAD+) activity"/>
    <property type="evidence" value="ECO:0007669"/>
    <property type="project" value="UniProtKB-UniRule"/>
</dbReference>
<organism evidence="13 14">
    <name type="scientific">Mycoplasma crocodyli (strain ATCC 51981 / MP145)</name>
    <dbReference type="NCBI Taxonomy" id="512564"/>
    <lineage>
        <taxon>Bacteria</taxon>
        <taxon>Bacillati</taxon>
        <taxon>Mycoplasmatota</taxon>
        <taxon>Mollicutes</taxon>
        <taxon>Mycoplasmataceae</taxon>
        <taxon>Mycoplasma</taxon>
    </lineage>
</organism>
<dbReference type="Proteomes" id="UP000001845">
    <property type="component" value="Chromosome"/>
</dbReference>
<dbReference type="HOGENOM" id="CLU_007764_2_1_14"/>
<evidence type="ECO:0000256" key="1">
    <source>
        <dbReference type="ARBA" id="ARBA00004067"/>
    </source>
</evidence>
<feature type="domain" description="BRCT" evidence="12">
    <location>
        <begin position="581"/>
        <end position="657"/>
    </location>
</feature>
<keyword evidence="7 11" id="KW-0460">Magnesium</keyword>
<keyword evidence="14" id="KW-1185">Reference proteome</keyword>
<dbReference type="Gene3D" id="3.40.50.10190">
    <property type="entry name" value="BRCT domain"/>
    <property type="match status" value="1"/>
</dbReference>
<dbReference type="Pfam" id="PF00533">
    <property type="entry name" value="BRCT"/>
    <property type="match status" value="1"/>
</dbReference>
<feature type="binding site" evidence="11">
    <location>
        <position position="170"/>
    </location>
    <ligand>
        <name>NAD(+)</name>
        <dbReference type="ChEBI" id="CHEBI:57540"/>
    </ligand>
</feature>
<feature type="binding site" evidence="11">
    <location>
        <position position="136"/>
    </location>
    <ligand>
        <name>NAD(+)</name>
        <dbReference type="ChEBI" id="CHEBI:57540"/>
    </ligand>
</feature>
<dbReference type="SUPFAM" id="SSF56091">
    <property type="entry name" value="DNA ligase/mRNA capping enzyme, catalytic domain"/>
    <property type="match status" value="1"/>
</dbReference>
<dbReference type="GO" id="GO:0006260">
    <property type="term" value="P:DNA replication"/>
    <property type="evidence" value="ECO:0007669"/>
    <property type="project" value="UniProtKB-KW"/>
</dbReference>
<keyword evidence="6 11" id="KW-0862">Zinc</keyword>
<keyword evidence="2 11" id="KW-0436">Ligase</keyword>
<comment type="similarity">
    <text evidence="11">Belongs to the NAD-dependent DNA ligase family. LigA subfamily.</text>
</comment>
<comment type="catalytic activity">
    <reaction evidence="10 11">
        <text>NAD(+) + (deoxyribonucleotide)n-3'-hydroxyl + 5'-phospho-(deoxyribonucleotide)m = (deoxyribonucleotide)n+m + AMP + beta-nicotinamide D-nucleotide.</text>
        <dbReference type="EC" id="6.5.1.2"/>
    </reaction>
</comment>
<name>D5E675_MYCCM</name>
<dbReference type="eggNOG" id="COG0272">
    <property type="taxonomic scope" value="Bacteria"/>
</dbReference>
<dbReference type="KEGG" id="mcd:MCRO_0663"/>
<evidence type="ECO:0000256" key="11">
    <source>
        <dbReference type="HAMAP-Rule" id="MF_01588"/>
    </source>
</evidence>